<dbReference type="AlphaFoldDB" id="A0A5F4WB72"/>
<keyword evidence="2" id="KW-1185">Reference proteome</keyword>
<dbReference type="PANTHER" id="PTHR12138:SF162">
    <property type="entry name" value="CHROMOSOME UNDETERMINED SCAFFOLD_275, WHOLE GENOME SHOTGUN SEQUENCE"/>
    <property type="match status" value="1"/>
</dbReference>
<dbReference type="PANTHER" id="PTHR12138">
    <property type="entry name" value="PRIMATE-EXPANDED PROTEIN FAMILY"/>
    <property type="match status" value="1"/>
</dbReference>
<proteinExistence type="predicted"/>
<reference evidence="1" key="3">
    <citation type="submission" date="2025-09" db="UniProtKB">
        <authorList>
            <consortium name="Ensembl"/>
        </authorList>
    </citation>
    <scope>IDENTIFICATION</scope>
</reference>
<name>A0A5F4WB72_CALJA</name>
<organism evidence="1 2">
    <name type="scientific">Callithrix jacchus</name>
    <name type="common">White-tufted-ear marmoset</name>
    <name type="synonym">Simia Jacchus</name>
    <dbReference type="NCBI Taxonomy" id="9483"/>
    <lineage>
        <taxon>Eukaryota</taxon>
        <taxon>Metazoa</taxon>
        <taxon>Chordata</taxon>
        <taxon>Craniata</taxon>
        <taxon>Vertebrata</taxon>
        <taxon>Euteleostomi</taxon>
        <taxon>Mammalia</taxon>
        <taxon>Eutheria</taxon>
        <taxon>Euarchontoglires</taxon>
        <taxon>Primates</taxon>
        <taxon>Haplorrhini</taxon>
        <taxon>Platyrrhini</taxon>
        <taxon>Cebidae</taxon>
        <taxon>Callitrichinae</taxon>
        <taxon>Callithrix</taxon>
        <taxon>Callithrix</taxon>
    </lineage>
</organism>
<reference evidence="1" key="1">
    <citation type="submission" date="2009-03" db="EMBL/GenBank/DDBJ databases">
        <authorList>
            <person name="Warren W."/>
            <person name="Ye L."/>
            <person name="Minx P."/>
            <person name="Worley K."/>
            <person name="Gibbs R."/>
            <person name="Wilson R.K."/>
        </authorList>
    </citation>
    <scope>NUCLEOTIDE SEQUENCE [LARGE SCALE GENOMIC DNA]</scope>
</reference>
<evidence type="ECO:0000313" key="1">
    <source>
        <dbReference type="Ensembl" id="ENSCJAP00000074935.2"/>
    </source>
</evidence>
<accession>A0A5F4WB72</accession>
<dbReference type="PRINTS" id="PR02045">
    <property type="entry name" value="F138DOMAIN"/>
</dbReference>
<reference evidence="1" key="2">
    <citation type="submission" date="2025-08" db="UniProtKB">
        <authorList>
            <consortium name="Ensembl"/>
        </authorList>
    </citation>
    <scope>IDENTIFICATION</scope>
</reference>
<dbReference type="Proteomes" id="UP000008225">
    <property type="component" value="Chromosome 9"/>
</dbReference>
<dbReference type="Ensembl" id="ENSCJAT00000106672.2">
    <property type="protein sequence ID" value="ENSCJAP00000074935.2"/>
    <property type="gene ID" value="ENSCJAG00000069182.2"/>
</dbReference>
<sequence length="243" mass="26689">MTSHSHDITMRCHGSYFIIINKALVPWAIACLSRRGKKALASGQGLGRNEKDEVSSLQEDLRLCVFLLPKSSFPRLPSLLQTRLECSGMILGHCNPHLQDSSNSPASASRIARITDTHHYARLIFVFSVEMGFHNVDQAGPELLALSDLLASTSQSAGITELAHAIGGSEVPQSAISKLKAQESRGVNQPQSEDLRTREVYDVNTSPRSGKGQGFTLLSESTLTNFCIYQSDTRQHLGWEQVR</sequence>
<protein>
    <submittedName>
        <fullName evidence="1">Uncharacterized protein</fullName>
    </submittedName>
</protein>
<dbReference type="GeneTree" id="ENSGT01150000286943"/>
<evidence type="ECO:0000313" key="2">
    <source>
        <dbReference type="Proteomes" id="UP000008225"/>
    </source>
</evidence>